<evidence type="ECO:0000256" key="3">
    <source>
        <dbReference type="SAM" id="SignalP"/>
    </source>
</evidence>
<dbReference type="InterPro" id="IPR013783">
    <property type="entry name" value="Ig-like_fold"/>
</dbReference>
<evidence type="ECO:0000259" key="4">
    <source>
        <dbReference type="Pfam" id="PF16738"/>
    </source>
</evidence>
<dbReference type="Proteomes" id="UP000824238">
    <property type="component" value="Unassembled WGS sequence"/>
</dbReference>
<dbReference type="InterPro" id="IPR031965">
    <property type="entry name" value="CBM26"/>
</dbReference>
<sequence length="388" mass="41315">MKKLFALLIAAACLFSLGTAALAEGEEMVPVCVSVPEGWEAPCLWAWADDGTNAFAAWPGEEADALGDTGWYYCYVPSFVQNVIVNANAGTVQTEGVVVEAGKPVWITVAEDNSAAVSYEAQTEAEIPEYVEKITVHAYVPLEWKTVNLWAWLDPEGTNAFDAWPGKAMTENENGWFTAKVPAWVNSIIVSGNEGSVQTEDVTIEPQELWITVYDDLSYELAYEDPETAGVENITVYAQVPADWSGPCLWAWSAPDGTNAFAAWPGEAMTEADGWYALEAPGWINSVIINANEGGVQTSDLAVEPGKDVWVTVNSPEDASVSYEQPTGEPAEPSAEPSAGAEATPAASEAPAPAESGSSSTTLWIVIAVVVVAAVVIAVVVSKKKKKD</sequence>
<feature type="domain" description="Starch-binding module 26" evidence="4">
    <location>
        <begin position="139"/>
        <end position="203"/>
    </location>
</feature>
<evidence type="ECO:0000313" key="6">
    <source>
        <dbReference type="Proteomes" id="UP000824238"/>
    </source>
</evidence>
<feature type="region of interest" description="Disordered" evidence="1">
    <location>
        <begin position="319"/>
        <end position="356"/>
    </location>
</feature>
<accession>A0A9D1IYA3</accession>
<protein>
    <submittedName>
        <fullName evidence="5">Starch-binding protein</fullName>
    </submittedName>
</protein>
<proteinExistence type="predicted"/>
<evidence type="ECO:0000256" key="1">
    <source>
        <dbReference type="SAM" id="MobiDB-lite"/>
    </source>
</evidence>
<comment type="caution">
    <text evidence="5">The sequence shown here is derived from an EMBL/GenBank/DDBJ whole genome shotgun (WGS) entry which is preliminary data.</text>
</comment>
<keyword evidence="3" id="KW-0732">Signal</keyword>
<keyword evidence="2" id="KW-1133">Transmembrane helix</keyword>
<feature type="compositionally biased region" description="Low complexity" evidence="1">
    <location>
        <begin position="326"/>
        <end position="356"/>
    </location>
</feature>
<feature type="domain" description="Starch-binding module 26" evidence="4">
    <location>
        <begin position="237"/>
        <end position="301"/>
    </location>
</feature>
<keyword evidence="2" id="KW-0812">Transmembrane</keyword>
<dbReference type="Pfam" id="PF16738">
    <property type="entry name" value="CBM26"/>
    <property type="match status" value="3"/>
</dbReference>
<feature type="transmembrane region" description="Helical" evidence="2">
    <location>
        <begin position="363"/>
        <end position="382"/>
    </location>
</feature>
<keyword evidence="2" id="KW-0472">Membrane</keyword>
<name>A0A9D1IYA3_9FIRM</name>
<gene>
    <name evidence="5" type="ORF">IAD36_00615</name>
</gene>
<evidence type="ECO:0000313" key="5">
    <source>
        <dbReference type="EMBL" id="HIR54097.1"/>
    </source>
</evidence>
<feature type="chain" id="PRO_5039643624" evidence="3">
    <location>
        <begin position="24"/>
        <end position="388"/>
    </location>
</feature>
<reference evidence="5" key="2">
    <citation type="journal article" date="2021" name="PeerJ">
        <title>Extensive microbial diversity within the chicken gut microbiome revealed by metagenomics and culture.</title>
        <authorList>
            <person name="Gilroy R."/>
            <person name="Ravi A."/>
            <person name="Getino M."/>
            <person name="Pursley I."/>
            <person name="Horton D.L."/>
            <person name="Alikhan N.F."/>
            <person name="Baker D."/>
            <person name="Gharbi K."/>
            <person name="Hall N."/>
            <person name="Watson M."/>
            <person name="Adriaenssens E.M."/>
            <person name="Foster-Nyarko E."/>
            <person name="Jarju S."/>
            <person name="Secka A."/>
            <person name="Antonio M."/>
            <person name="Oren A."/>
            <person name="Chaudhuri R.R."/>
            <person name="La Ragione R."/>
            <person name="Hildebrand F."/>
            <person name="Pallen M.J."/>
        </authorList>
    </citation>
    <scope>NUCLEOTIDE SEQUENCE</scope>
    <source>
        <strain evidence="5">ChiGjej3B3-7149</strain>
    </source>
</reference>
<feature type="domain" description="Starch-binding module 26" evidence="4">
    <location>
        <begin position="31"/>
        <end position="97"/>
    </location>
</feature>
<organism evidence="5 6">
    <name type="scientific">Candidatus Scatomorpha intestinigallinarum</name>
    <dbReference type="NCBI Taxonomy" id="2840923"/>
    <lineage>
        <taxon>Bacteria</taxon>
        <taxon>Bacillati</taxon>
        <taxon>Bacillota</taxon>
        <taxon>Clostridia</taxon>
        <taxon>Eubacteriales</taxon>
        <taxon>Candidatus Scatomorpha</taxon>
    </lineage>
</organism>
<evidence type="ECO:0000256" key="2">
    <source>
        <dbReference type="SAM" id="Phobius"/>
    </source>
</evidence>
<reference evidence="5" key="1">
    <citation type="submission" date="2020-10" db="EMBL/GenBank/DDBJ databases">
        <authorList>
            <person name="Gilroy R."/>
        </authorList>
    </citation>
    <scope>NUCLEOTIDE SEQUENCE</scope>
    <source>
        <strain evidence="5">ChiGjej3B3-7149</strain>
    </source>
</reference>
<dbReference type="Gene3D" id="2.60.40.10">
    <property type="entry name" value="Immunoglobulins"/>
    <property type="match status" value="3"/>
</dbReference>
<dbReference type="AlphaFoldDB" id="A0A9D1IYA3"/>
<feature type="signal peptide" evidence="3">
    <location>
        <begin position="1"/>
        <end position="23"/>
    </location>
</feature>
<dbReference type="EMBL" id="DVHH01000014">
    <property type="protein sequence ID" value="HIR54097.1"/>
    <property type="molecule type" value="Genomic_DNA"/>
</dbReference>